<comment type="caution">
    <text evidence="2">The sequence shown here is derived from an EMBL/GenBank/DDBJ whole genome shotgun (WGS) entry which is preliminary data.</text>
</comment>
<evidence type="ECO:0000256" key="1">
    <source>
        <dbReference type="SAM" id="MobiDB-lite"/>
    </source>
</evidence>
<protein>
    <submittedName>
        <fullName evidence="2">Uncharacterized protein</fullName>
    </submittedName>
</protein>
<name>A0A5C6NSN6_9TELE</name>
<sequence>MLRYLLRAAARRRSSIFAPVPQLSHCKKENSEAGSSGAPPLLGIPFEAQRGNAAPPTRTPRQRLHLGARRAIAQEGCGGMGTCDLDIRAERNAQIPELGAAEEV</sequence>
<feature type="region of interest" description="Disordered" evidence="1">
    <location>
        <begin position="28"/>
        <end position="61"/>
    </location>
</feature>
<evidence type="ECO:0000313" key="3">
    <source>
        <dbReference type="Proteomes" id="UP000324091"/>
    </source>
</evidence>
<accession>A0A5C6NSN6</accession>
<evidence type="ECO:0000313" key="2">
    <source>
        <dbReference type="EMBL" id="TWW69985.1"/>
    </source>
</evidence>
<dbReference type="EMBL" id="RHFK02000010">
    <property type="protein sequence ID" value="TWW69985.1"/>
    <property type="molecule type" value="Genomic_DNA"/>
</dbReference>
<dbReference type="AlphaFoldDB" id="A0A5C6NSN6"/>
<keyword evidence="3" id="KW-1185">Reference proteome</keyword>
<organism evidence="2 3">
    <name type="scientific">Takifugu flavidus</name>
    <name type="common">sansaifugu</name>
    <dbReference type="NCBI Taxonomy" id="433684"/>
    <lineage>
        <taxon>Eukaryota</taxon>
        <taxon>Metazoa</taxon>
        <taxon>Chordata</taxon>
        <taxon>Craniata</taxon>
        <taxon>Vertebrata</taxon>
        <taxon>Euteleostomi</taxon>
        <taxon>Actinopterygii</taxon>
        <taxon>Neopterygii</taxon>
        <taxon>Teleostei</taxon>
        <taxon>Neoteleostei</taxon>
        <taxon>Acanthomorphata</taxon>
        <taxon>Eupercaria</taxon>
        <taxon>Tetraodontiformes</taxon>
        <taxon>Tetradontoidea</taxon>
        <taxon>Tetraodontidae</taxon>
        <taxon>Takifugu</taxon>
    </lineage>
</organism>
<gene>
    <name evidence="2" type="ORF">D4764_18G0007910</name>
</gene>
<dbReference type="Proteomes" id="UP000324091">
    <property type="component" value="Chromosome 18"/>
</dbReference>
<reference evidence="2 3" key="1">
    <citation type="submission" date="2019-04" db="EMBL/GenBank/DDBJ databases">
        <title>Chromosome genome assembly for Takifugu flavidus.</title>
        <authorList>
            <person name="Xiao S."/>
        </authorList>
    </citation>
    <scope>NUCLEOTIDE SEQUENCE [LARGE SCALE GENOMIC DNA]</scope>
    <source>
        <strain evidence="2">HTHZ2018</strain>
        <tissue evidence="2">Muscle</tissue>
    </source>
</reference>
<proteinExistence type="predicted"/>